<dbReference type="GO" id="GO:0000930">
    <property type="term" value="C:gamma-tubulin complex"/>
    <property type="evidence" value="ECO:0007669"/>
    <property type="project" value="UniProtKB-ARBA"/>
</dbReference>
<dbReference type="Gene3D" id="1.20.120.1900">
    <property type="entry name" value="Gamma-tubulin complex, C-terminal domain"/>
    <property type="match status" value="1"/>
</dbReference>
<dbReference type="GO" id="GO:0000922">
    <property type="term" value="C:spindle pole"/>
    <property type="evidence" value="ECO:0007669"/>
    <property type="project" value="InterPro"/>
</dbReference>
<proteinExistence type="inferred from homology"/>
<evidence type="ECO:0000259" key="8">
    <source>
        <dbReference type="Pfam" id="PF17681"/>
    </source>
</evidence>
<dbReference type="GO" id="GO:0043015">
    <property type="term" value="F:gamma-tubulin binding"/>
    <property type="evidence" value="ECO:0007669"/>
    <property type="project" value="InterPro"/>
</dbReference>
<feature type="region of interest" description="Disordered" evidence="6">
    <location>
        <begin position="1"/>
        <end position="56"/>
    </location>
</feature>
<evidence type="ECO:0000256" key="3">
    <source>
        <dbReference type="ARBA" id="ARBA00022490"/>
    </source>
</evidence>
<dbReference type="GO" id="GO:0005874">
    <property type="term" value="C:microtubule"/>
    <property type="evidence" value="ECO:0007669"/>
    <property type="project" value="UniProtKB-KW"/>
</dbReference>
<keyword evidence="3" id="KW-0963">Cytoplasm</keyword>
<dbReference type="OrthoDB" id="5860513at2759"/>
<feature type="domain" description="Gamma tubulin complex component protein N-terminal" evidence="8">
    <location>
        <begin position="91"/>
        <end position="447"/>
    </location>
</feature>
<dbReference type="AlphaFoldDB" id="A0A061B125"/>
<dbReference type="Pfam" id="PF17681">
    <property type="entry name" value="GCP_N_terminal"/>
    <property type="match status" value="1"/>
</dbReference>
<evidence type="ECO:0000256" key="2">
    <source>
        <dbReference type="ARBA" id="ARBA00010337"/>
    </source>
</evidence>
<keyword evidence="4" id="KW-0493">Microtubule</keyword>
<dbReference type="EMBL" id="LK052941">
    <property type="protein sequence ID" value="CDR41343.1"/>
    <property type="molecule type" value="Genomic_DNA"/>
</dbReference>
<evidence type="ECO:0000256" key="4">
    <source>
        <dbReference type="ARBA" id="ARBA00022701"/>
    </source>
</evidence>
<dbReference type="GO" id="GO:0051011">
    <property type="term" value="F:microtubule minus-end binding"/>
    <property type="evidence" value="ECO:0007669"/>
    <property type="project" value="TreeGrafter"/>
</dbReference>
<dbReference type="PANTHER" id="PTHR19302">
    <property type="entry name" value="GAMMA TUBULIN COMPLEX PROTEIN"/>
    <property type="match status" value="1"/>
</dbReference>
<evidence type="ECO:0000259" key="7">
    <source>
        <dbReference type="Pfam" id="PF04130"/>
    </source>
</evidence>
<dbReference type="InterPro" id="IPR042241">
    <property type="entry name" value="GCP_C_sf"/>
</dbReference>
<dbReference type="InterPro" id="IPR041470">
    <property type="entry name" value="GCP_N"/>
</dbReference>
<evidence type="ECO:0000256" key="6">
    <source>
        <dbReference type="SAM" id="MobiDB-lite"/>
    </source>
</evidence>
<comment type="subcellular location">
    <subcellularLocation>
        <location evidence="1">Cytoplasm</location>
        <location evidence="1">Cytoskeleton</location>
    </subcellularLocation>
</comment>
<dbReference type="GO" id="GO:0051225">
    <property type="term" value="P:spindle assembly"/>
    <property type="evidence" value="ECO:0007669"/>
    <property type="project" value="TreeGrafter"/>
</dbReference>
<keyword evidence="5" id="KW-0206">Cytoskeleton</keyword>
<feature type="domain" description="Gamma tubulin complex component C-terminal" evidence="7">
    <location>
        <begin position="450"/>
        <end position="773"/>
    </location>
</feature>
<gene>
    <name evidence="9" type="ORF">RHTO0S_06e00936g</name>
</gene>
<dbReference type="GO" id="GO:0044732">
    <property type="term" value="C:mitotic spindle pole body"/>
    <property type="evidence" value="ECO:0007669"/>
    <property type="project" value="TreeGrafter"/>
</dbReference>
<dbReference type="GO" id="GO:0031122">
    <property type="term" value="P:cytoplasmic microtubule organization"/>
    <property type="evidence" value="ECO:0007669"/>
    <property type="project" value="TreeGrafter"/>
</dbReference>
<dbReference type="PANTHER" id="PTHR19302:SF14">
    <property type="entry name" value="GAMMA-TUBULIN COMPLEX COMPONENT 3"/>
    <property type="match status" value="1"/>
</dbReference>
<evidence type="ECO:0000313" key="9">
    <source>
        <dbReference type="EMBL" id="CDR41343.1"/>
    </source>
</evidence>
<dbReference type="Pfam" id="PF04130">
    <property type="entry name" value="GCP_C_terminal"/>
    <property type="match status" value="1"/>
</dbReference>
<sequence length="787" mass="88549">MTAIAAHPPVSAGSTVGQGSRDASTSRPRPPRPNFFSPPASSLPPPASSCTTRPPRQPMAALLSAHRSSAHPLRSDCDAPLLPPVPEERLVRDCLYLFQGIDGEFVRFKPARSRSPGPHRTFLRGEIAVHGPAATDPVEEEEDEGKFEQGIEWVLHGTGYSVPATQRALVHSLSEVGWLFRKIQRVLSRAEGDKKGKGRARGGMVEQSLGAEVRREMTEYFRLVARLEAKLEEVPEQQEEGEKEEIEGLGDGLTLRKLDVWTRDTRLRMRMMATLVSDIAGSSSSVTETSPLSHLHAYTTHGDPFISQFSSHLLSTLSAPFFTTLRAWIYAGELQDPHAEFFVVPASRKGEEEGEEVASHELWKGKFVYREEMVPSFLGEAVARKIFSTGKSLNFMKYSCADAAWVMERSHADQPVLRYTDMSSLEHSISLAYIAASRRVFELFFDKFRLMDHLQALKDYLLFGKGDFVEILIEQLGPSLKRPANTLYRHNVTSALESAIRGSTPAGSAALSNVLQRLDTRVLDSEQGLIGWDVFLLEYKVDAPLSTILDPASLDDYRALFRHLWTIKRVEYTLNECWRTLMTKMRLLKKGSDLAFVLHQTRITLSEMIFFVRQVESFCHLEVIACQWSDLEDFIAKKEGDLDKLVDAHRKFLEKLVEKALLKPQGRRKKETKPLIEQLRDVFKIMLVHVAAAEDLYAFSMQYESYARAAASTARGQPPLAIQRPTTAQLENLEERLASSGAAFREQAKDLVVALDRSPDLDLRFLAVRLNFNYQFRPDPSSTRSEV</sequence>
<comment type="similarity">
    <text evidence="2">Belongs to the TUBGCP family.</text>
</comment>
<accession>A0A061B125</accession>
<reference evidence="9" key="1">
    <citation type="journal article" date="2014" name="Genome Announc.">
        <title>Draft genome sequence of Rhodosporidium toruloides CECT1137, an oleaginous yeast of biotechnological interest.</title>
        <authorList>
            <person name="Morin N."/>
            <person name="Calcas X."/>
            <person name="Devillers H."/>
            <person name="Durrens P."/>
            <person name="Sherman D.J."/>
            <person name="Nicaud J.-M."/>
            <person name="Neuveglise C."/>
        </authorList>
    </citation>
    <scope>NUCLEOTIDE SEQUENCE</scope>
    <source>
        <strain evidence="9">CECT1137</strain>
    </source>
</reference>
<organism evidence="9">
    <name type="scientific">Rhodotorula toruloides</name>
    <name type="common">Yeast</name>
    <name type="synonym">Rhodosporidium toruloides</name>
    <dbReference type="NCBI Taxonomy" id="5286"/>
    <lineage>
        <taxon>Eukaryota</taxon>
        <taxon>Fungi</taxon>
        <taxon>Dikarya</taxon>
        <taxon>Basidiomycota</taxon>
        <taxon>Pucciniomycotina</taxon>
        <taxon>Microbotryomycetes</taxon>
        <taxon>Sporidiobolales</taxon>
        <taxon>Sporidiobolaceae</taxon>
        <taxon>Rhodotorula</taxon>
    </lineage>
</organism>
<evidence type="ECO:0000256" key="5">
    <source>
        <dbReference type="ARBA" id="ARBA00023212"/>
    </source>
</evidence>
<dbReference type="GO" id="GO:0007020">
    <property type="term" value="P:microtubule nucleation"/>
    <property type="evidence" value="ECO:0007669"/>
    <property type="project" value="InterPro"/>
</dbReference>
<protein>
    <submittedName>
        <fullName evidence="9">RHTO0S06e00936g1_1</fullName>
    </submittedName>
</protein>
<evidence type="ECO:0000256" key="1">
    <source>
        <dbReference type="ARBA" id="ARBA00004245"/>
    </source>
</evidence>
<dbReference type="GO" id="GO:0051321">
    <property type="term" value="P:meiotic cell cycle"/>
    <property type="evidence" value="ECO:0007669"/>
    <property type="project" value="TreeGrafter"/>
</dbReference>
<dbReference type="InterPro" id="IPR007259">
    <property type="entry name" value="GCP"/>
</dbReference>
<dbReference type="GO" id="GO:0000278">
    <property type="term" value="P:mitotic cell cycle"/>
    <property type="evidence" value="ECO:0007669"/>
    <property type="project" value="TreeGrafter"/>
</dbReference>
<name>A0A061B125_RHOTO</name>
<dbReference type="InterPro" id="IPR040457">
    <property type="entry name" value="GCP_C"/>
</dbReference>